<keyword evidence="4" id="KW-1185">Reference proteome</keyword>
<evidence type="ECO:0000259" key="2">
    <source>
        <dbReference type="Pfam" id="PF13672"/>
    </source>
</evidence>
<evidence type="ECO:0000313" key="4">
    <source>
        <dbReference type="Proteomes" id="UP001500655"/>
    </source>
</evidence>
<dbReference type="Pfam" id="PF13672">
    <property type="entry name" value="PP2C_2"/>
    <property type="match status" value="1"/>
</dbReference>
<gene>
    <name evidence="3" type="ORF">GCM10009681_09110</name>
</gene>
<organism evidence="3 4">
    <name type="scientific">Luedemannella helvata</name>
    <dbReference type="NCBI Taxonomy" id="349315"/>
    <lineage>
        <taxon>Bacteria</taxon>
        <taxon>Bacillati</taxon>
        <taxon>Actinomycetota</taxon>
        <taxon>Actinomycetes</taxon>
        <taxon>Micromonosporales</taxon>
        <taxon>Micromonosporaceae</taxon>
        <taxon>Luedemannella</taxon>
    </lineage>
</organism>
<accession>A0ABP4VZQ5</accession>
<dbReference type="InterPro" id="IPR001932">
    <property type="entry name" value="PPM-type_phosphatase-like_dom"/>
</dbReference>
<comment type="caution">
    <text evidence="3">The sequence shown here is derived from an EMBL/GenBank/DDBJ whole genome shotgun (WGS) entry which is preliminary data.</text>
</comment>
<dbReference type="RefSeq" id="WP_344077129.1">
    <property type="nucleotide sequence ID" value="NZ_BAAALS010000003.1"/>
</dbReference>
<sequence length="364" mass="38575">MSQQHSIPDGQQDAVAVAEAFGSTDNPWHDPPLARTTASPRPAPGPGHGRAAAAPQGAAASAADDLGQDGRWSIGNAGRAFTEVEPVLGQAAEGPDTMADGGTVGAVHLLAASVRGLSHRQNGGPRQDSYGFAVTQNGRWLIAVVADGVSAGRLSHRAAQLVARHAPARVLEELEEVDHGVRVDWYRVFTWLATRIVTVGQKMLADEGTVNPTPKDVCDAMATTATIAVVEISPAPDQDRYMTYAWMGDSPIWRIDPANNWHCMTEVKNAGQEVAKSSVHALPRLPDDPAKLPQGCGSIPGDARLLLMSDGVGDPLGPADGEVAEALAQAWRTPPSVFRFAEQVAFGRKSYDDDRTVVAIWPRT</sequence>
<name>A0ABP4VZQ5_9ACTN</name>
<feature type="domain" description="PPM-type phosphatase" evidence="2">
    <location>
        <begin position="115"/>
        <end position="332"/>
    </location>
</feature>
<dbReference type="Gene3D" id="3.60.40.10">
    <property type="entry name" value="PPM-type phosphatase domain"/>
    <property type="match status" value="1"/>
</dbReference>
<reference evidence="4" key="1">
    <citation type="journal article" date="2019" name="Int. J. Syst. Evol. Microbiol.">
        <title>The Global Catalogue of Microorganisms (GCM) 10K type strain sequencing project: providing services to taxonomists for standard genome sequencing and annotation.</title>
        <authorList>
            <consortium name="The Broad Institute Genomics Platform"/>
            <consortium name="The Broad Institute Genome Sequencing Center for Infectious Disease"/>
            <person name="Wu L."/>
            <person name="Ma J."/>
        </authorList>
    </citation>
    <scope>NUCLEOTIDE SEQUENCE [LARGE SCALE GENOMIC DNA]</scope>
    <source>
        <strain evidence="4">JCM 13249</strain>
    </source>
</reference>
<protein>
    <recommendedName>
        <fullName evidence="2">PPM-type phosphatase domain-containing protein</fullName>
    </recommendedName>
</protein>
<proteinExistence type="predicted"/>
<evidence type="ECO:0000256" key="1">
    <source>
        <dbReference type="SAM" id="MobiDB-lite"/>
    </source>
</evidence>
<dbReference type="InterPro" id="IPR036457">
    <property type="entry name" value="PPM-type-like_dom_sf"/>
</dbReference>
<dbReference type="EMBL" id="BAAALS010000003">
    <property type="protein sequence ID" value="GAA1740392.1"/>
    <property type="molecule type" value="Genomic_DNA"/>
</dbReference>
<dbReference type="Proteomes" id="UP001500655">
    <property type="component" value="Unassembled WGS sequence"/>
</dbReference>
<feature type="region of interest" description="Disordered" evidence="1">
    <location>
        <begin position="1"/>
        <end position="71"/>
    </location>
</feature>
<dbReference type="SUPFAM" id="SSF81606">
    <property type="entry name" value="PP2C-like"/>
    <property type="match status" value="1"/>
</dbReference>
<evidence type="ECO:0000313" key="3">
    <source>
        <dbReference type="EMBL" id="GAA1740392.1"/>
    </source>
</evidence>
<feature type="compositionally biased region" description="Low complexity" evidence="1">
    <location>
        <begin position="49"/>
        <end position="63"/>
    </location>
</feature>